<name>A0A918D7V3_9ACTN</name>
<evidence type="ECO:0000313" key="1">
    <source>
        <dbReference type="EMBL" id="GGN81457.1"/>
    </source>
</evidence>
<gene>
    <name evidence="1" type="ORF">GCM10011579_068060</name>
</gene>
<comment type="caution">
    <text evidence="1">The sequence shown here is derived from an EMBL/GenBank/DDBJ whole genome shotgun (WGS) entry which is preliminary data.</text>
</comment>
<proteinExistence type="predicted"/>
<sequence length="82" mass="8859">MRRPPCAALQCTVADLMTAEPVAAEQTEDLVRPEALADEVVVGLGEEEDARWRWVAAPADAELRNLIAPLSSRSSARSNARS</sequence>
<protein>
    <submittedName>
        <fullName evidence="1">Uncharacterized protein</fullName>
    </submittedName>
</protein>
<accession>A0A918D7V3</accession>
<organism evidence="1 2">
    <name type="scientific">Streptomyces albiflavescens</name>
    <dbReference type="NCBI Taxonomy" id="1623582"/>
    <lineage>
        <taxon>Bacteria</taxon>
        <taxon>Bacillati</taxon>
        <taxon>Actinomycetota</taxon>
        <taxon>Actinomycetes</taxon>
        <taxon>Kitasatosporales</taxon>
        <taxon>Streptomycetaceae</taxon>
        <taxon>Streptomyces</taxon>
    </lineage>
</organism>
<reference evidence="1 2" key="1">
    <citation type="journal article" date="2014" name="Int. J. Syst. Evol. Microbiol.">
        <title>Complete genome sequence of Corynebacterium casei LMG S-19264T (=DSM 44701T), isolated from a smear-ripened cheese.</title>
        <authorList>
            <consortium name="US DOE Joint Genome Institute (JGI-PGF)"/>
            <person name="Walter F."/>
            <person name="Albersmeier A."/>
            <person name="Kalinowski J."/>
            <person name="Ruckert C."/>
        </authorList>
    </citation>
    <scope>NUCLEOTIDE SEQUENCE [LARGE SCALE GENOMIC DNA]</scope>
    <source>
        <strain evidence="1 2">CGMCC 4.7111</strain>
    </source>
</reference>
<keyword evidence="2" id="KW-1185">Reference proteome</keyword>
<dbReference type="Proteomes" id="UP000600365">
    <property type="component" value="Unassembled WGS sequence"/>
</dbReference>
<dbReference type="AlphaFoldDB" id="A0A918D7V3"/>
<evidence type="ECO:0000313" key="2">
    <source>
        <dbReference type="Proteomes" id="UP000600365"/>
    </source>
</evidence>
<dbReference type="EMBL" id="BMMM01000014">
    <property type="protein sequence ID" value="GGN81457.1"/>
    <property type="molecule type" value="Genomic_DNA"/>
</dbReference>